<keyword evidence="2" id="KW-1185">Reference proteome</keyword>
<evidence type="ECO:0000313" key="1">
    <source>
        <dbReference type="EMBL" id="WDI30140.1"/>
    </source>
</evidence>
<sequence>MGESKVTRRFLQANYYAEPGRNDSLDVLRNLILLALRLGGKIDLPAIEWRLWRSLRENDANSWLVTEEYQNATHWGEAEDFGVDDPELRAALQDADDQGFSPHDIHLLMEANRLGEEKHSERLQIATFPKGMPSGIIDEWLNARCDHIAKASGVPPLARVFQTRVSGTRFGQTQIWLTYGNGIEDNLTDNCQAPRCEYFSRGF</sequence>
<proteinExistence type="predicted"/>
<dbReference type="RefSeq" id="WP_274491934.1">
    <property type="nucleotide sequence ID" value="NZ_CP118166.1"/>
</dbReference>
<gene>
    <name evidence="1" type="ORF">PUV54_09230</name>
</gene>
<organism evidence="1 2">
    <name type="scientific">Hyphococcus flavus</name>
    <dbReference type="NCBI Taxonomy" id="1866326"/>
    <lineage>
        <taxon>Bacteria</taxon>
        <taxon>Pseudomonadati</taxon>
        <taxon>Pseudomonadota</taxon>
        <taxon>Alphaproteobacteria</taxon>
        <taxon>Parvularculales</taxon>
        <taxon>Parvularculaceae</taxon>
        <taxon>Hyphococcus</taxon>
    </lineage>
</organism>
<name>A0AAE9ZBH6_9PROT</name>
<dbReference type="AlphaFoldDB" id="A0AAE9ZBH6"/>
<evidence type="ECO:0000313" key="2">
    <source>
        <dbReference type="Proteomes" id="UP001214043"/>
    </source>
</evidence>
<dbReference type="EMBL" id="CP118166">
    <property type="protein sequence ID" value="WDI30140.1"/>
    <property type="molecule type" value="Genomic_DNA"/>
</dbReference>
<dbReference type="Proteomes" id="UP001214043">
    <property type="component" value="Chromosome"/>
</dbReference>
<reference evidence="1" key="1">
    <citation type="submission" date="2023-02" db="EMBL/GenBank/DDBJ databases">
        <title>Genome sequence of Hyphococcus flavus.</title>
        <authorList>
            <person name="Rong J.-C."/>
            <person name="Zhao Q."/>
            <person name="Yi M."/>
            <person name="Wu J.-Y."/>
        </authorList>
    </citation>
    <scope>NUCLEOTIDE SEQUENCE</scope>
    <source>
        <strain evidence="1">MCCC 1K03223</strain>
    </source>
</reference>
<protein>
    <submittedName>
        <fullName evidence="1">Uncharacterized protein</fullName>
    </submittedName>
</protein>
<dbReference type="KEGG" id="hfl:PUV54_09230"/>
<accession>A0AAE9ZBH6</accession>